<evidence type="ECO:0000313" key="1">
    <source>
        <dbReference type="EMBL" id="MFC4352838.1"/>
    </source>
</evidence>
<comment type="caution">
    <text evidence="1">The sequence shown here is derived from an EMBL/GenBank/DDBJ whole genome shotgun (WGS) entry which is preliminary data.</text>
</comment>
<dbReference type="Proteomes" id="UP001595799">
    <property type="component" value="Unassembled WGS sequence"/>
</dbReference>
<evidence type="ECO:0000313" key="2">
    <source>
        <dbReference type="Proteomes" id="UP001595799"/>
    </source>
</evidence>
<dbReference type="EMBL" id="JBHSCW010000009">
    <property type="protein sequence ID" value="MFC4352838.1"/>
    <property type="molecule type" value="Genomic_DNA"/>
</dbReference>
<dbReference type="InterPro" id="IPR007413">
    <property type="entry name" value="YcjX-like"/>
</dbReference>
<gene>
    <name evidence="1" type="ORF">ACFOW6_14900</name>
</gene>
<dbReference type="PANTHER" id="PTHR38605:SF1">
    <property type="entry name" value="ATPASE"/>
    <property type="match status" value="1"/>
</dbReference>
<dbReference type="PANTHER" id="PTHR38605">
    <property type="entry name" value="ATPASE-RELATED"/>
    <property type="match status" value="1"/>
</dbReference>
<protein>
    <submittedName>
        <fullName evidence="1">YcjX family protein</fullName>
    </submittedName>
</protein>
<proteinExistence type="predicted"/>
<dbReference type="InterPro" id="IPR027417">
    <property type="entry name" value="P-loop_NTPase"/>
</dbReference>
<accession>A0ABV8UNG9</accession>
<sequence>MVNDWIDTLADTGRGLLERRLRLGITGLSSSGKTVLLTALVQALLYPARLQGLTAVQEGRYHAAVLRPQPNQHLPRFAFESNLQHLCEAGEWPPGTRRQSELRLSIRYRPTGLQGRLGDAVLHLDLFDYPGEWLLDLGLLAHDHDSWSRAVLEEMQQPEHRAASQSFRELLAELDPDTPDAEAERKAMQAAKAFRNYLRQRQEQEKRALLLHPGRFLLPGDLEGAPVLTFAPLPPASYDTAWRRRGRGQDESLRSLMEQRFKAYRDEIVRPFHRRHFARLDRQLVLVDLLGHLQHGSEGLRALDREMESLLDAMRIGRSWLPRAVRPGIDRVLFAGSKADHIPSDQHDTLTGLLARSLAGSLRQSRFRGAESETMAIAALRATREVRQSHRPDRRYLAGRPIGNEAEVAHYPGQLSAEGLPPEGFEALAFRPPAGLHADGAWPHIRLDKALQYLIGDRLG</sequence>
<reference evidence="2" key="1">
    <citation type="journal article" date="2019" name="Int. J. Syst. Evol. Microbiol.">
        <title>The Global Catalogue of Microorganisms (GCM) 10K type strain sequencing project: providing services to taxonomists for standard genome sequencing and annotation.</title>
        <authorList>
            <consortium name="The Broad Institute Genomics Platform"/>
            <consortium name="The Broad Institute Genome Sequencing Center for Infectious Disease"/>
            <person name="Wu L."/>
            <person name="Ma J."/>
        </authorList>
    </citation>
    <scope>NUCLEOTIDE SEQUENCE [LARGE SCALE GENOMIC DNA]</scope>
    <source>
        <strain evidence="2">CECT 8472</strain>
    </source>
</reference>
<dbReference type="RefSeq" id="WP_382423217.1">
    <property type="nucleotide sequence ID" value="NZ_JBHSCW010000009.1"/>
</dbReference>
<organism evidence="1 2">
    <name type="scientific">Fodinicurvata halophila</name>
    <dbReference type="NCBI Taxonomy" id="1419723"/>
    <lineage>
        <taxon>Bacteria</taxon>
        <taxon>Pseudomonadati</taxon>
        <taxon>Pseudomonadota</taxon>
        <taxon>Alphaproteobacteria</taxon>
        <taxon>Rhodospirillales</taxon>
        <taxon>Rhodovibrionaceae</taxon>
        <taxon>Fodinicurvata</taxon>
    </lineage>
</organism>
<name>A0ABV8UNG9_9PROT</name>
<dbReference type="SUPFAM" id="SSF52540">
    <property type="entry name" value="P-loop containing nucleoside triphosphate hydrolases"/>
    <property type="match status" value="1"/>
</dbReference>
<keyword evidence="2" id="KW-1185">Reference proteome</keyword>
<dbReference type="Pfam" id="PF04317">
    <property type="entry name" value="DUF463"/>
    <property type="match status" value="1"/>
</dbReference>
<dbReference type="PIRSF" id="PIRSF019381">
    <property type="entry name" value="YcjX"/>
    <property type="match status" value="1"/>
</dbReference>